<evidence type="ECO:0000313" key="1">
    <source>
        <dbReference type="EMBL" id="KAF0321212.1"/>
    </source>
</evidence>
<gene>
    <name evidence="1" type="ORF">GQ607_011617</name>
</gene>
<evidence type="ECO:0000313" key="2">
    <source>
        <dbReference type="Proteomes" id="UP000434172"/>
    </source>
</evidence>
<organism evidence="1 2">
    <name type="scientific">Colletotrichum asianum</name>
    <dbReference type="NCBI Taxonomy" id="702518"/>
    <lineage>
        <taxon>Eukaryota</taxon>
        <taxon>Fungi</taxon>
        <taxon>Dikarya</taxon>
        <taxon>Ascomycota</taxon>
        <taxon>Pezizomycotina</taxon>
        <taxon>Sordariomycetes</taxon>
        <taxon>Hypocreomycetidae</taxon>
        <taxon>Glomerellales</taxon>
        <taxon>Glomerellaceae</taxon>
        <taxon>Colletotrichum</taxon>
        <taxon>Colletotrichum gloeosporioides species complex</taxon>
    </lineage>
</organism>
<protein>
    <submittedName>
        <fullName evidence="1">Uncharacterized protein</fullName>
    </submittedName>
</protein>
<accession>A0A8H3WAL2</accession>
<sequence>MAPHHQPVC</sequence>
<proteinExistence type="predicted"/>
<comment type="caution">
    <text evidence="1">The sequence shown here is derived from an EMBL/GenBank/DDBJ whole genome shotgun (WGS) entry which is preliminary data.</text>
</comment>
<keyword evidence="2" id="KW-1185">Reference proteome</keyword>
<dbReference type="EMBL" id="WOWK01000074">
    <property type="protein sequence ID" value="KAF0321212.1"/>
    <property type="molecule type" value="Genomic_DNA"/>
</dbReference>
<reference evidence="1 2" key="1">
    <citation type="submission" date="2019-12" db="EMBL/GenBank/DDBJ databases">
        <title>A genome sequence resource for the geographically widespread anthracnose pathogen Colletotrichum asianum.</title>
        <authorList>
            <person name="Meng Y."/>
        </authorList>
    </citation>
    <scope>NUCLEOTIDE SEQUENCE [LARGE SCALE GENOMIC DNA]</scope>
    <source>
        <strain evidence="1 2">ICMP 18580</strain>
    </source>
</reference>
<dbReference type="Proteomes" id="UP000434172">
    <property type="component" value="Unassembled WGS sequence"/>
</dbReference>
<name>A0A8H3WAL2_9PEZI</name>